<feature type="chain" id="PRO_5025641874" evidence="1">
    <location>
        <begin position="26"/>
        <end position="163"/>
    </location>
</feature>
<reference evidence="3 4" key="1">
    <citation type="submission" date="2019-11" db="EMBL/GenBank/DDBJ databases">
        <title>The genome sequence of Methylocystis heyeri.</title>
        <authorList>
            <person name="Oshkin I.Y."/>
            <person name="Miroshnikov K."/>
            <person name="Dedysh S.N."/>
        </authorList>
    </citation>
    <scope>NUCLEOTIDE SEQUENCE [LARGE SCALE GENOMIC DNA]</scope>
    <source>
        <strain evidence="3 4">H2</strain>
    </source>
</reference>
<dbReference type="EMBL" id="CP046052">
    <property type="protein sequence ID" value="QGM45771.1"/>
    <property type="molecule type" value="Genomic_DNA"/>
</dbReference>
<evidence type="ECO:0000259" key="2">
    <source>
        <dbReference type="PROSITE" id="PS51781"/>
    </source>
</evidence>
<organism evidence="3 4">
    <name type="scientific">Methylocystis heyeri</name>
    <dbReference type="NCBI Taxonomy" id="391905"/>
    <lineage>
        <taxon>Bacteria</taxon>
        <taxon>Pseudomonadati</taxon>
        <taxon>Pseudomonadota</taxon>
        <taxon>Alphaproteobacteria</taxon>
        <taxon>Hyphomicrobiales</taxon>
        <taxon>Methylocystaceae</taxon>
        <taxon>Methylocystis</taxon>
    </lineage>
</organism>
<keyword evidence="4" id="KW-1185">Reference proteome</keyword>
<dbReference type="Proteomes" id="UP000309061">
    <property type="component" value="Chromosome"/>
</dbReference>
<feature type="domain" description="SH3b" evidence="2">
    <location>
        <begin position="20"/>
        <end position="88"/>
    </location>
</feature>
<feature type="signal peptide" evidence="1">
    <location>
        <begin position="1"/>
        <end position="25"/>
    </location>
</feature>
<evidence type="ECO:0000313" key="3">
    <source>
        <dbReference type="EMBL" id="QGM45771.1"/>
    </source>
</evidence>
<protein>
    <submittedName>
        <fullName evidence="3">SH3 domain-containing protein</fullName>
    </submittedName>
</protein>
<dbReference type="KEGG" id="mhey:H2LOC_008685"/>
<dbReference type="PANTHER" id="PTHR34408">
    <property type="entry name" value="FAMILY PROTEIN, PUTATIVE-RELATED"/>
    <property type="match status" value="1"/>
</dbReference>
<dbReference type="OrthoDB" id="8074373at2"/>
<dbReference type="RefSeq" id="WP_136496042.1">
    <property type="nucleotide sequence ID" value="NZ_CP046052.1"/>
</dbReference>
<gene>
    <name evidence="3" type="ORF">H2LOC_008685</name>
</gene>
<evidence type="ECO:0000313" key="4">
    <source>
        <dbReference type="Proteomes" id="UP000309061"/>
    </source>
</evidence>
<dbReference type="InterPro" id="IPR052354">
    <property type="entry name" value="Cell_Wall_Dynamics_Protein"/>
</dbReference>
<keyword evidence="1" id="KW-0732">Signal</keyword>
<dbReference type="Pfam" id="PF08239">
    <property type="entry name" value="SH3_3"/>
    <property type="match status" value="2"/>
</dbReference>
<dbReference type="Gene3D" id="2.30.30.40">
    <property type="entry name" value="SH3 Domains"/>
    <property type="match status" value="2"/>
</dbReference>
<dbReference type="AlphaFoldDB" id="A0A6B8KFD9"/>
<sequence>MTSCNLRIFGLSAIAIAVLTQTALAAPVRSPAAVRSGPGPAYPVIAQIPARADVQILTCAEGWQRLWCQVQYGDVTGWVKGINLAPDGNGGKVWVAPVMTNDIANLRKGPGVNWPVVAEIPANVTVDMHHCAQGWHTGWCKVSYQGLTGYVNAVLLQRQGQYQ</sequence>
<proteinExistence type="predicted"/>
<dbReference type="InterPro" id="IPR003646">
    <property type="entry name" value="SH3-like_bac-type"/>
</dbReference>
<accession>A0A6B8KFD9</accession>
<dbReference type="PANTHER" id="PTHR34408:SF1">
    <property type="entry name" value="GLYCOSYL HYDROLASE FAMILY 19 DOMAIN-CONTAINING PROTEIN HI_1415"/>
    <property type="match status" value="1"/>
</dbReference>
<name>A0A6B8KFD9_9HYPH</name>
<evidence type="ECO:0000256" key="1">
    <source>
        <dbReference type="SAM" id="SignalP"/>
    </source>
</evidence>
<dbReference type="PROSITE" id="PS51781">
    <property type="entry name" value="SH3B"/>
    <property type="match status" value="1"/>
</dbReference>